<comment type="caution">
    <text evidence="3">The sequence shown here is derived from an EMBL/GenBank/DDBJ whole genome shotgun (WGS) entry which is preliminary data.</text>
</comment>
<dbReference type="PANTHER" id="PTHR46268:SF6">
    <property type="entry name" value="UNIVERSAL STRESS PROTEIN UP12"/>
    <property type="match status" value="1"/>
</dbReference>
<reference evidence="3 4" key="1">
    <citation type="submission" date="2018-08" db="EMBL/GenBank/DDBJ databases">
        <title>Genomic Encyclopedia of Archaeal and Bacterial Type Strains, Phase II (KMG-II): from individual species to whole genera.</title>
        <authorList>
            <person name="Goeker M."/>
        </authorList>
    </citation>
    <scope>NUCLEOTIDE SEQUENCE [LARGE SCALE GENOMIC DNA]</scope>
    <source>
        <strain evidence="3 4">DSM 45791</strain>
    </source>
</reference>
<evidence type="ECO:0000259" key="2">
    <source>
        <dbReference type="Pfam" id="PF00582"/>
    </source>
</evidence>
<accession>A0A3E0GX44</accession>
<dbReference type="Proteomes" id="UP000256269">
    <property type="component" value="Unassembled WGS sequence"/>
</dbReference>
<sequence length="174" mass="18984">MDGVRRVVVGVDGSVGSLQALRRAVTEARMRAVPLVAVVAWSAPGGEVAYRRTLDVKLKKMWEQGAWERLARAWDEALGGIPHDVDVQQVAVRADAGKALVRIAEDENDLLVIGAGRRSPLRRALIPSVPRYCAAHALCSVLLVPPSPLSRQMDHGMLPRLLRRRRAVNHLVGG</sequence>
<gene>
    <name evidence="3" type="ORF">BCF44_12044</name>
</gene>
<dbReference type="SUPFAM" id="SSF52402">
    <property type="entry name" value="Adenine nucleotide alpha hydrolases-like"/>
    <property type="match status" value="1"/>
</dbReference>
<dbReference type="CDD" id="cd00293">
    <property type="entry name" value="USP-like"/>
    <property type="match status" value="1"/>
</dbReference>
<dbReference type="Pfam" id="PF00582">
    <property type="entry name" value="Usp"/>
    <property type="match status" value="1"/>
</dbReference>
<comment type="similarity">
    <text evidence="1">Belongs to the universal stress protein A family.</text>
</comment>
<organism evidence="3 4">
    <name type="scientific">Kutzneria buriramensis</name>
    <dbReference type="NCBI Taxonomy" id="1045776"/>
    <lineage>
        <taxon>Bacteria</taxon>
        <taxon>Bacillati</taxon>
        <taxon>Actinomycetota</taxon>
        <taxon>Actinomycetes</taxon>
        <taxon>Pseudonocardiales</taxon>
        <taxon>Pseudonocardiaceae</taxon>
        <taxon>Kutzneria</taxon>
    </lineage>
</organism>
<dbReference type="RefSeq" id="WP_116180398.1">
    <property type="nucleotide sequence ID" value="NZ_CP144375.1"/>
</dbReference>
<protein>
    <submittedName>
        <fullName evidence="3">Nucleotide-binding universal stress UspA family protein</fullName>
    </submittedName>
</protein>
<dbReference type="InterPro" id="IPR006015">
    <property type="entry name" value="Universal_stress_UspA"/>
</dbReference>
<dbReference type="PANTHER" id="PTHR46268">
    <property type="entry name" value="STRESS RESPONSE PROTEIN NHAX"/>
    <property type="match status" value="1"/>
</dbReference>
<dbReference type="InterPro" id="IPR014729">
    <property type="entry name" value="Rossmann-like_a/b/a_fold"/>
</dbReference>
<evidence type="ECO:0000313" key="3">
    <source>
        <dbReference type="EMBL" id="REH32972.1"/>
    </source>
</evidence>
<evidence type="ECO:0000256" key="1">
    <source>
        <dbReference type="ARBA" id="ARBA00008791"/>
    </source>
</evidence>
<name>A0A3E0GX44_9PSEU</name>
<feature type="domain" description="UspA" evidence="2">
    <location>
        <begin position="4"/>
        <end position="145"/>
    </location>
</feature>
<dbReference type="AlphaFoldDB" id="A0A3E0GX44"/>
<keyword evidence="4" id="KW-1185">Reference proteome</keyword>
<evidence type="ECO:0000313" key="4">
    <source>
        <dbReference type="Proteomes" id="UP000256269"/>
    </source>
</evidence>
<dbReference type="PRINTS" id="PR01438">
    <property type="entry name" value="UNVRSLSTRESS"/>
</dbReference>
<dbReference type="InterPro" id="IPR006016">
    <property type="entry name" value="UspA"/>
</dbReference>
<dbReference type="OrthoDB" id="5244367at2"/>
<proteinExistence type="inferred from homology"/>
<dbReference type="Gene3D" id="3.40.50.620">
    <property type="entry name" value="HUPs"/>
    <property type="match status" value="1"/>
</dbReference>
<dbReference type="EMBL" id="QUNO01000020">
    <property type="protein sequence ID" value="REH32972.1"/>
    <property type="molecule type" value="Genomic_DNA"/>
</dbReference>